<dbReference type="EMBL" id="OU015569">
    <property type="protein sequence ID" value="CAG5098301.1"/>
    <property type="molecule type" value="Genomic_DNA"/>
</dbReference>
<feature type="domain" description="RRM" evidence="5">
    <location>
        <begin position="32"/>
        <end position="109"/>
    </location>
</feature>
<dbReference type="InterPro" id="IPR025742">
    <property type="entry name" value="CSTF2_hinge"/>
</dbReference>
<proteinExistence type="predicted"/>
<accession>A0ABN7SF47</accession>
<gene>
    <name evidence="6" type="ORF">OKIOD_LOCUS7101</name>
</gene>
<dbReference type="PANTHER" id="PTHR45735:SF2">
    <property type="entry name" value="CLEAVAGE STIMULATION FACTOR SUBUNIT 2"/>
    <property type="match status" value="1"/>
</dbReference>
<dbReference type="Gene3D" id="1.25.40.630">
    <property type="match status" value="1"/>
</dbReference>
<dbReference type="Pfam" id="PF00076">
    <property type="entry name" value="RRM_1"/>
    <property type="match status" value="1"/>
</dbReference>
<evidence type="ECO:0000256" key="3">
    <source>
        <dbReference type="PROSITE-ProRule" id="PRU00176"/>
    </source>
</evidence>
<feature type="region of interest" description="Disordered" evidence="4">
    <location>
        <begin position="193"/>
        <end position="220"/>
    </location>
</feature>
<dbReference type="InterPro" id="IPR026896">
    <property type="entry name" value="CSTF_C"/>
</dbReference>
<dbReference type="InterPro" id="IPR000504">
    <property type="entry name" value="RRM_dom"/>
</dbReference>
<evidence type="ECO:0000313" key="7">
    <source>
        <dbReference type="Proteomes" id="UP001158576"/>
    </source>
</evidence>
<keyword evidence="7" id="KW-1185">Reference proteome</keyword>
<sequence length="335" mass="38208">MSGNAAKTMWIAADNPEEPPIGLLGDPEREAHTVYVGNINRETPNEKIRELLTEAGTLVDFKMVWDRNTGLRTYGFAQYKDIESVQKAIETLNSREFDKRNLRVATISRGLLMEIPDPEAPAPMSAEELANQEVNSISPEQMYTLLLQMKEVIYKNPVEARKILLDQPQLAYALLQAQTAMRIVPPDKAMKMIHPSATEESRREARYQPRRYLTLDDLSKSNMSEELQREFLEEAGTPPPEDQPTASSMSAARLDQDPRERPQGRQFNDTLQPIPVVKSEPVEDPDEKNRLVNQVLQLSQQQIDMLPPEQRKSVLQLKAQIQAQNQQKTLNRVFH</sequence>
<name>A0ABN7SF47_OIKDI</name>
<dbReference type="InterPro" id="IPR035979">
    <property type="entry name" value="RBD_domain_sf"/>
</dbReference>
<dbReference type="InterPro" id="IPR012677">
    <property type="entry name" value="Nucleotide-bd_a/b_plait_sf"/>
</dbReference>
<dbReference type="SUPFAM" id="SSF54928">
    <property type="entry name" value="RNA-binding domain, RBD"/>
    <property type="match status" value="1"/>
</dbReference>
<evidence type="ECO:0000259" key="5">
    <source>
        <dbReference type="PROSITE" id="PS50102"/>
    </source>
</evidence>
<keyword evidence="3" id="KW-0694">RNA-binding</keyword>
<dbReference type="Gene3D" id="3.30.70.330">
    <property type="match status" value="1"/>
</dbReference>
<dbReference type="InterPro" id="IPR038192">
    <property type="entry name" value="CSTF_C_sf"/>
</dbReference>
<keyword evidence="2" id="KW-0539">Nucleus</keyword>
<dbReference type="Pfam" id="PF14304">
    <property type="entry name" value="CSTF_C"/>
    <property type="match status" value="1"/>
</dbReference>
<feature type="compositionally biased region" description="Basic and acidic residues" evidence="4">
    <location>
        <begin position="197"/>
        <end position="219"/>
    </location>
</feature>
<evidence type="ECO:0000256" key="1">
    <source>
        <dbReference type="ARBA" id="ARBA00004123"/>
    </source>
</evidence>
<dbReference type="SMART" id="SM00360">
    <property type="entry name" value="RRM"/>
    <property type="match status" value="1"/>
</dbReference>
<feature type="region of interest" description="Disordered" evidence="4">
    <location>
        <begin position="233"/>
        <end position="287"/>
    </location>
</feature>
<organism evidence="6 7">
    <name type="scientific">Oikopleura dioica</name>
    <name type="common">Tunicate</name>
    <dbReference type="NCBI Taxonomy" id="34765"/>
    <lineage>
        <taxon>Eukaryota</taxon>
        <taxon>Metazoa</taxon>
        <taxon>Chordata</taxon>
        <taxon>Tunicata</taxon>
        <taxon>Appendicularia</taxon>
        <taxon>Copelata</taxon>
        <taxon>Oikopleuridae</taxon>
        <taxon>Oikopleura</taxon>
    </lineage>
</organism>
<reference evidence="6 7" key="1">
    <citation type="submission" date="2021-04" db="EMBL/GenBank/DDBJ databases">
        <authorList>
            <person name="Bliznina A."/>
        </authorList>
    </citation>
    <scope>NUCLEOTIDE SEQUENCE [LARGE SCALE GENOMIC DNA]</scope>
</reference>
<evidence type="ECO:0000313" key="6">
    <source>
        <dbReference type="EMBL" id="CAG5098301.1"/>
    </source>
</evidence>
<dbReference type="Pfam" id="PF14327">
    <property type="entry name" value="CSTF2_hinge"/>
    <property type="match status" value="1"/>
</dbReference>
<dbReference type="PANTHER" id="PTHR45735">
    <property type="entry name" value="CLEAVAGE STIMULATION FACTOR SUBUNIT 2"/>
    <property type="match status" value="1"/>
</dbReference>
<dbReference type="PROSITE" id="PS50102">
    <property type="entry name" value="RRM"/>
    <property type="match status" value="1"/>
</dbReference>
<evidence type="ECO:0000256" key="2">
    <source>
        <dbReference type="ARBA" id="ARBA00023242"/>
    </source>
</evidence>
<dbReference type="Gene3D" id="1.10.20.70">
    <property type="entry name" value="Transcription termination and cleavage factor, C-terminal domain"/>
    <property type="match status" value="1"/>
</dbReference>
<protein>
    <submittedName>
        <fullName evidence="6">Oidioi.mRNA.OKI2018_I69.XSR.g15543.t1.cds</fullName>
    </submittedName>
</protein>
<feature type="compositionally biased region" description="Basic and acidic residues" evidence="4">
    <location>
        <begin position="254"/>
        <end position="263"/>
    </location>
</feature>
<dbReference type="Proteomes" id="UP001158576">
    <property type="component" value="Chromosome XSR"/>
</dbReference>
<comment type="subcellular location">
    <subcellularLocation>
        <location evidence="1">Nucleus</location>
    </subcellularLocation>
</comment>
<evidence type="ECO:0000256" key="4">
    <source>
        <dbReference type="SAM" id="MobiDB-lite"/>
    </source>
</evidence>